<dbReference type="Proteomes" id="UP000005801">
    <property type="component" value="Unassembled WGS sequence"/>
</dbReference>
<dbReference type="OrthoDB" id="9781345at2"/>
<organism evidence="1 2">
    <name type="scientific">Plesiocystis pacifica SIR-1</name>
    <dbReference type="NCBI Taxonomy" id="391625"/>
    <lineage>
        <taxon>Bacteria</taxon>
        <taxon>Pseudomonadati</taxon>
        <taxon>Myxococcota</taxon>
        <taxon>Polyangia</taxon>
        <taxon>Nannocystales</taxon>
        <taxon>Nannocystaceae</taxon>
        <taxon>Plesiocystis</taxon>
    </lineage>
</organism>
<comment type="caution">
    <text evidence="1">The sequence shown here is derived from an EMBL/GenBank/DDBJ whole genome shotgun (WGS) entry which is preliminary data.</text>
</comment>
<dbReference type="AlphaFoldDB" id="A6GJV4"/>
<protein>
    <submittedName>
        <fullName evidence="1">WGR domain protein</fullName>
    </submittedName>
</protein>
<gene>
    <name evidence="1" type="ORF">PPSIR1_09395</name>
</gene>
<dbReference type="EMBL" id="ABCS01000169">
    <property type="protein sequence ID" value="EDM73852.1"/>
    <property type="molecule type" value="Genomic_DNA"/>
</dbReference>
<keyword evidence="2" id="KW-1185">Reference proteome</keyword>
<evidence type="ECO:0000313" key="2">
    <source>
        <dbReference type="Proteomes" id="UP000005801"/>
    </source>
</evidence>
<proteinExistence type="predicted"/>
<dbReference type="RefSeq" id="WP_006976990.1">
    <property type="nucleotide sequence ID" value="NZ_ABCS01000169.1"/>
</dbReference>
<accession>A6GJV4</accession>
<dbReference type="eggNOG" id="COG4886">
    <property type="taxonomic scope" value="Bacteria"/>
</dbReference>
<evidence type="ECO:0000313" key="1">
    <source>
        <dbReference type="EMBL" id="EDM73852.1"/>
    </source>
</evidence>
<name>A6GJV4_9BACT</name>
<dbReference type="InterPro" id="IPR032675">
    <property type="entry name" value="LRR_dom_sf"/>
</dbReference>
<dbReference type="SUPFAM" id="SSF52047">
    <property type="entry name" value="RNI-like"/>
    <property type="match status" value="1"/>
</dbReference>
<dbReference type="STRING" id="391625.PPSIR1_09395"/>
<sequence length="412" mass="45165">MRATFEGAMTVDPQTRLVEARDDTNDELWSVYADWLERRGDPRSELLRLSMLVEAGVEDEAVGARAAELEAKLVAPVEDAAGGFELGWRRGFVDRLRAEEPWERGETSAADRLSALLDAEALRLLRTLEIDREDRDDVAMGALGQRGTFEWARAVFEGRSLPQLRRLGIGGAPSEDMHLSQTSNWMMTSTAPGEGGRIYRPDRYVGDISPALAATPGLRELEVAGEGIRVDASALPAGLKSLRVATRYLRQTTLAAVSAARLPELERLELWLGFWPDSVVDFEGPEGEEYYGPETSPEDLRGLLAGGGVPALRELALVHCAYMAELLEALATSPLLAQIEALDLSYGFLGADQLGPLLDASERFAHLRRLDLSHHQLDDEALAQLRARFGEALISEAQFGREGDAALQLLSF</sequence>
<dbReference type="Gene3D" id="3.80.10.10">
    <property type="entry name" value="Ribonuclease Inhibitor"/>
    <property type="match status" value="1"/>
</dbReference>
<reference evidence="1 2" key="1">
    <citation type="submission" date="2007-06" db="EMBL/GenBank/DDBJ databases">
        <authorList>
            <person name="Shimkets L."/>
            <person name="Ferriera S."/>
            <person name="Johnson J."/>
            <person name="Kravitz S."/>
            <person name="Beeson K."/>
            <person name="Sutton G."/>
            <person name="Rogers Y.-H."/>
            <person name="Friedman R."/>
            <person name="Frazier M."/>
            <person name="Venter J.C."/>
        </authorList>
    </citation>
    <scope>NUCLEOTIDE SEQUENCE [LARGE SCALE GENOMIC DNA]</scope>
    <source>
        <strain evidence="1 2">SIR-1</strain>
    </source>
</reference>